<dbReference type="PROSITE" id="PS50020">
    <property type="entry name" value="WW_DOMAIN_2"/>
    <property type="match status" value="2"/>
</dbReference>
<dbReference type="InterPro" id="IPR036020">
    <property type="entry name" value="WW_dom_sf"/>
</dbReference>
<feature type="compositionally biased region" description="Basic and acidic residues" evidence="2">
    <location>
        <begin position="623"/>
        <end position="643"/>
    </location>
</feature>
<gene>
    <name evidence="4" type="ORF">EVOR1521_LOCUS1468</name>
</gene>
<feature type="coiled-coil region" evidence="1">
    <location>
        <begin position="911"/>
        <end position="1015"/>
    </location>
</feature>
<name>A0AA36HLY7_9DINO</name>
<feature type="domain" description="WW" evidence="3">
    <location>
        <begin position="116"/>
        <end position="149"/>
    </location>
</feature>
<feature type="compositionally biased region" description="Low complexity" evidence="2">
    <location>
        <begin position="22"/>
        <end position="31"/>
    </location>
</feature>
<feature type="region of interest" description="Disordered" evidence="2">
    <location>
        <begin position="1347"/>
        <end position="1368"/>
    </location>
</feature>
<feature type="compositionally biased region" description="Low complexity" evidence="2">
    <location>
        <begin position="1083"/>
        <end position="1095"/>
    </location>
</feature>
<feature type="compositionally biased region" description="Basic and acidic residues" evidence="2">
    <location>
        <begin position="446"/>
        <end position="485"/>
    </location>
</feature>
<feature type="compositionally biased region" description="Polar residues" evidence="2">
    <location>
        <begin position="10"/>
        <end position="20"/>
    </location>
</feature>
<feature type="domain" description="WW" evidence="3">
    <location>
        <begin position="192"/>
        <end position="220"/>
    </location>
</feature>
<feature type="region of interest" description="Disordered" evidence="2">
    <location>
        <begin position="522"/>
        <end position="559"/>
    </location>
</feature>
<comment type="caution">
    <text evidence="4">The sequence shown here is derived from an EMBL/GenBank/DDBJ whole genome shotgun (WGS) entry which is preliminary data.</text>
</comment>
<reference evidence="4" key="1">
    <citation type="submission" date="2023-08" db="EMBL/GenBank/DDBJ databases">
        <authorList>
            <person name="Chen Y."/>
            <person name="Shah S."/>
            <person name="Dougan E. K."/>
            <person name="Thang M."/>
            <person name="Chan C."/>
        </authorList>
    </citation>
    <scope>NUCLEOTIDE SEQUENCE</scope>
</reference>
<feature type="compositionally biased region" description="Basic and acidic residues" evidence="2">
    <location>
        <begin position="526"/>
        <end position="549"/>
    </location>
</feature>
<dbReference type="CDD" id="cd00201">
    <property type="entry name" value="WW"/>
    <property type="match status" value="2"/>
</dbReference>
<feature type="region of interest" description="Disordered" evidence="2">
    <location>
        <begin position="1164"/>
        <end position="1188"/>
    </location>
</feature>
<dbReference type="SUPFAM" id="SSF51045">
    <property type="entry name" value="WW domain"/>
    <property type="match status" value="1"/>
</dbReference>
<dbReference type="Pfam" id="PF00397">
    <property type="entry name" value="WW"/>
    <property type="match status" value="1"/>
</dbReference>
<dbReference type="Gene3D" id="2.20.70.10">
    <property type="match status" value="2"/>
</dbReference>
<feature type="coiled-coil region" evidence="1">
    <location>
        <begin position="1560"/>
        <end position="1591"/>
    </location>
</feature>
<organism evidence="4 5">
    <name type="scientific">Effrenium voratum</name>
    <dbReference type="NCBI Taxonomy" id="2562239"/>
    <lineage>
        <taxon>Eukaryota</taxon>
        <taxon>Sar</taxon>
        <taxon>Alveolata</taxon>
        <taxon>Dinophyceae</taxon>
        <taxon>Suessiales</taxon>
        <taxon>Symbiodiniaceae</taxon>
        <taxon>Effrenium</taxon>
    </lineage>
</organism>
<proteinExistence type="predicted"/>
<feature type="compositionally biased region" description="Low complexity" evidence="2">
    <location>
        <begin position="550"/>
        <end position="559"/>
    </location>
</feature>
<accession>A0AA36HLY7</accession>
<dbReference type="PROSITE" id="PS01159">
    <property type="entry name" value="WW_DOMAIN_1"/>
    <property type="match status" value="1"/>
</dbReference>
<feature type="region of interest" description="Disordered" evidence="2">
    <location>
        <begin position="1484"/>
        <end position="1503"/>
    </location>
</feature>
<feature type="compositionally biased region" description="Polar residues" evidence="2">
    <location>
        <begin position="32"/>
        <end position="50"/>
    </location>
</feature>
<protein>
    <recommendedName>
        <fullName evidence="3">WW domain-containing protein</fullName>
    </recommendedName>
</protein>
<feature type="region of interest" description="Disordered" evidence="2">
    <location>
        <begin position="430"/>
        <end position="509"/>
    </location>
</feature>
<feature type="compositionally biased region" description="Basic and acidic residues" evidence="2">
    <location>
        <begin position="1107"/>
        <end position="1122"/>
    </location>
</feature>
<feature type="region of interest" description="Disordered" evidence="2">
    <location>
        <begin position="613"/>
        <end position="645"/>
    </location>
</feature>
<feature type="compositionally biased region" description="Basic and acidic residues" evidence="2">
    <location>
        <begin position="1347"/>
        <end position="1357"/>
    </location>
</feature>
<evidence type="ECO:0000313" key="5">
    <source>
        <dbReference type="Proteomes" id="UP001178507"/>
    </source>
</evidence>
<evidence type="ECO:0000256" key="2">
    <source>
        <dbReference type="SAM" id="MobiDB-lite"/>
    </source>
</evidence>
<evidence type="ECO:0000256" key="1">
    <source>
        <dbReference type="SAM" id="Coils"/>
    </source>
</evidence>
<sequence length="1593" mass="177955">MSGMLRGLRNTLSKSKSNTGLAAGSGAQAASVINSQPSASNQPEHQSAGESASQPIPKAASPPPSAQSRQELVPLNPTMADWTFEEQWSYVESLGIVKQPGEEHIIRFLADGLNASPMPAPWTLHRDEEKRIFYGNTSTGETTWAHPLEDVVRELSGVCRVCVSMSRAMREQALADLRIGWEAQAKEEFSQWYGVKDPSSGKDYYCHAQTGDTMWEHPAEVLLPAHFLKLKSADRLMDEAYLQDLADLGNTLNASMGRSWNSMKRTLESSSTGLPGSIPLEPSSDAHQAIKEELASCTVELQNERESSSKLKAEFEALKQRFEIAQKTADATASQQSVLLAELKQQELKLQAAVSECEAWKSQATMKEGSQGELQQQQVALQVEMDAERAKAAEALAEVEALKAKAAALSESSGATEKAKAEIEAQLAAEKRRADEAQTELQQLDARAKEKEQHSAKAEDEKKQIQAQLEAERLRIQKAEAEMETLKGQSHAQSQEGAAVLEQKKEVEGQLALERSRTQQLLAEKQNLESHAAKKLDPEEAERQKKEIQDQLAQQQQHTQQLQAELEALKFSASDAQIQAAEGAAVLVQKKEIEEQLVAERLHVQALKAEAEALKTQAASRLPPEEAERQKKEIQDQLEEQKSHTQQLLAELEVLKSSSNEAQGQAAEAAALLAQKKEVEDQLAEERTRTQQLLAEKQDIESHAARKLDPEEAERQKKEIQDQLEAKEKHTQQLQAELEALKGSSSDAQLQAAEAAALLAQKKEVEDQLAEERSRTQQLLAEKQDLESHVAKKLDPEEAERQKKEIRDQLESKEQHTQQLLAELAEARDTAKKDLEAERAQRAQAEVQEVQAQLLEGQQRLSQLQAEAANAHGEEKVQLQEVAMRELEKALELEWKVQEVLGQPPSWETRLDAEQKRAEQALQEFNALKKERDQDAEALIEEERQREELRAELAKEKTRAEEAIQEAAALKAQAQLDAACAVEEEKARQKLQEELEAERRRAEHMAHECEVLRQAAPANLQTAVEEERQRYELQQQLTTERKRGEEAMAEIAVLKQQAELQQTAEEEAQKALKSQLEAERQLAAEAQAECAALKKQQSDAEALAQERASKEEAAGAKEKSLQDEVQQLKEAANSHSAKVEDVERQRKLLEEQLVAESKLVEQMRAERDSLATSQSKPPPEAAGARRESLAKELQEELKMLQAAASRAQEAETALHAKLESVQTELSAEKSKASQATSRLVAVQDVKEAMVQELISANLEKRSLRESLEKQLAEQKRRASNFEAQLRALSESGEGGSLELERLKNDQLQKEMETLEQSTVRLQEQLAKAHVAANQLEAKFNQERLQLETAKEDRREVQRPAPSAETAETADLRLQQHIASARQVEEQLSTRAVELKTLMEEERQKLEQLMASFSEPERKPRPELERQLQELNEQMADMRSTLKGLESRPPSRAGINEALSQVAAANLQIQAAVVQEKDVLKPKVLEPSCQKSEGPQKKLPKGPRVREYQGKLWAATDDAIQTGHKVRHMKIESALVHYQTKLCKDMMQEMDSSRIVQTVNLAKSKSELKALNGSLREQLEQAKAELALLEARRG</sequence>
<evidence type="ECO:0000313" key="4">
    <source>
        <dbReference type="EMBL" id="CAJ1371035.1"/>
    </source>
</evidence>
<feature type="coiled-coil region" evidence="1">
    <location>
        <begin position="1384"/>
        <end position="1447"/>
    </location>
</feature>
<feature type="region of interest" description="Disordered" evidence="2">
    <location>
        <begin position="1"/>
        <end position="70"/>
    </location>
</feature>
<feature type="region of interest" description="Disordered" evidence="2">
    <location>
        <begin position="1060"/>
        <end position="1143"/>
    </location>
</feature>
<evidence type="ECO:0000259" key="3">
    <source>
        <dbReference type="PROSITE" id="PS50020"/>
    </source>
</evidence>
<dbReference type="EMBL" id="CAUJNA010000050">
    <property type="protein sequence ID" value="CAJ1371035.1"/>
    <property type="molecule type" value="Genomic_DNA"/>
</dbReference>
<dbReference type="SMART" id="SM00456">
    <property type="entry name" value="WW"/>
    <property type="match status" value="2"/>
</dbReference>
<feature type="compositionally biased region" description="Basic and acidic residues" evidence="2">
    <location>
        <begin position="696"/>
        <end position="731"/>
    </location>
</feature>
<feature type="compositionally biased region" description="Basic and acidic residues" evidence="2">
    <location>
        <begin position="678"/>
        <end position="689"/>
    </location>
</feature>
<keyword evidence="5" id="KW-1185">Reference proteome</keyword>
<dbReference type="Proteomes" id="UP001178507">
    <property type="component" value="Unassembled WGS sequence"/>
</dbReference>
<dbReference type="InterPro" id="IPR001202">
    <property type="entry name" value="WW_dom"/>
</dbReference>
<feature type="region of interest" description="Disordered" evidence="2">
    <location>
        <begin position="678"/>
        <end position="732"/>
    </location>
</feature>
<feature type="compositionally biased region" description="Polar residues" evidence="2">
    <location>
        <begin position="487"/>
        <end position="496"/>
    </location>
</feature>
<feature type="compositionally biased region" description="Basic and acidic residues" evidence="2">
    <location>
        <begin position="782"/>
        <end position="816"/>
    </location>
</feature>
<keyword evidence="1" id="KW-0175">Coiled coil</keyword>
<feature type="region of interest" description="Disordered" evidence="2">
    <location>
        <begin position="769"/>
        <end position="817"/>
    </location>
</feature>